<organism evidence="1 2">
    <name type="scientific">Acidovorax temperans</name>
    <dbReference type="NCBI Taxonomy" id="80878"/>
    <lineage>
        <taxon>Bacteria</taxon>
        <taxon>Pseudomonadati</taxon>
        <taxon>Pseudomonadota</taxon>
        <taxon>Betaproteobacteria</taxon>
        <taxon>Burkholderiales</taxon>
        <taxon>Comamonadaceae</taxon>
        <taxon>Acidovorax</taxon>
    </lineage>
</organism>
<comment type="caution">
    <text evidence="1">The sequence shown here is derived from an EMBL/GenBank/DDBJ whole genome shotgun (WGS) entry which is preliminary data.</text>
</comment>
<dbReference type="PATRIC" id="fig|80878.5.peg.1878"/>
<proteinExistence type="predicted"/>
<dbReference type="Proteomes" id="UP000032566">
    <property type="component" value="Unassembled WGS sequence"/>
</dbReference>
<keyword evidence="2" id="KW-1185">Reference proteome</keyword>
<name>A0A0D7K988_9BURK</name>
<dbReference type="AlphaFoldDB" id="A0A0D7K988"/>
<gene>
    <name evidence="1" type="ORF">RP29_11035</name>
</gene>
<dbReference type="EMBL" id="JXYQ01000032">
    <property type="protein sequence ID" value="KJA10532.1"/>
    <property type="molecule type" value="Genomic_DNA"/>
</dbReference>
<evidence type="ECO:0000313" key="1">
    <source>
        <dbReference type="EMBL" id="KJA10532.1"/>
    </source>
</evidence>
<dbReference type="STRING" id="80878.RP29_11035"/>
<accession>A0A0D7K988</accession>
<evidence type="ECO:0000313" key="2">
    <source>
        <dbReference type="Proteomes" id="UP000032566"/>
    </source>
</evidence>
<reference evidence="1 2" key="1">
    <citation type="submission" date="2014-12" db="EMBL/GenBank/DDBJ databases">
        <title>Isolation of bacteria from lake water.</title>
        <authorList>
            <person name="Sheng K.-Y."/>
            <person name="Chin P.-S."/>
            <person name="Chan K.-G."/>
            <person name="Tan G.S."/>
        </authorList>
    </citation>
    <scope>NUCLEOTIDE SEQUENCE [LARGE SCALE GENOMIC DNA]</scope>
    <source>
        <strain evidence="1 2">KY4</strain>
    </source>
</reference>
<protein>
    <submittedName>
        <fullName evidence="1">Uncharacterized protein</fullName>
    </submittedName>
</protein>
<sequence>MVMQMMNNPTSYPEPGSGAVMAPPAAQVWAPAHHFFRVHHPDSFAWLDGLSPLSTTATPPSAKCFGMDVVYLSLDLLYWFPSETVLAIPFLEVPPPEYFLVCNSGGQRWWCFVLLRQRADKACALVFDVDPSVLLISGLGLRETDIDHDGAVSRGRDFNLAPNAAVLCPRDNRAIRFERLSPQTQEYFCVYEGGEPGGGVNAYPLADVLGSRNLPQTAPMEVSLGTRTLGLRLRVNADEALMRLVDSLGPNGMGGVL</sequence>